<protein>
    <submittedName>
        <fullName evidence="1">Uncharacterized protein</fullName>
    </submittedName>
</protein>
<gene>
    <name evidence="1" type="ORF">DEO72_LG11g1329</name>
</gene>
<evidence type="ECO:0000313" key="2">
    <source>
        <dbReference type="Proteomes" id="UP000501690"/>
    </source>
</evidence>
<keyword evidence="2" id="KW-1185">Reference proteome</keyword>
<dbReference type="Proteomes" id="UP000501690">
    <property type="component" value="Linkage Group LG11"/>
</dbReference>
<name>A0A4D6NKN0_VIGUN</name>
<evidence type="ECO:0000313" key="1">
    <source>
        <dbReference type="EMBL" id="QCE14330.1"/>
    </source>
</evidence>
<organism evidence="1 2">
    <name type="scientific">Vigna unguiculata</name>
    <name type="common">Cowpea</name>
    <dbReference type="NCBI Taxonomy" id="3917"/>
    <lineage>
        <taxon>Eukaryota</taxon>
        <taxon>Viridiplantae</taxon>
        <taxon>Streptophyta</taxon>
        <taxon>Embryophyta</taxon>
        <taxon>Tracheophyta</taxon>
        <taxon>Spermatophyta</taxon>
        <taxon>Magnoliopsida</taxon>
        <taxon>eudicotyledons</taxon>
        <taxon>Gunneridae</taxon>
        <taxon>Pentapetalae</taxon>
        <taxon>rosids</taxon>
        <taxon>fabids</taxon>
        <taxon>Fabales</taxon>
        <taxon>Fabaceae</taxon>
        <taxon>Papilionoideae</taxon>
        <taxon>50 kb inversion clade</taxon>
        <taxon>NPAAA clade</taxon>
        <taxon>indigoferoid/millettioid clade</taxon>
        <taxon>Phaseoleae</taxon>
        <taxon>Vigna</taxon>
    </lineage>
</organism>
<proteinExistence type="predicted"/>
<sequence>MAVRVVPLGESCRVKGIKGVWRLVARVPRYAVWKRVSPSAAPESAGDIAEAENMFCLLWMCVIYKAWNVSLELWLGIGVKHVAFLELWLGMTSLELWLEMVDEHEELLSCGSGWRVLSV</sequence>
<reference evidence="1 2" key="1">
    <citation type="submission" date="2019-04" db="EMBL/GenBank/DDBJ databases">
        <title>An improved genome assembly and genetic linkage map for asparagus bean, Vigna unguiculata ssp. sesquipedialis.</title>
        <authorList>
            <person name="Xia Q."/>
            <person name="Zhang R."/>
            <person name="Dong Y."/>
        </authorList>
    </citation>
    <scope>NUCLEOTIDE SEQUENCE [LARGE SCALE GENOMIC DNA]</scope>
    <source>
        <tissue evidence="1">Leaf</tissue>
    </source>
</reference>
<accession>A0A4D6NKN0</accession>
<dbReference type="EMBL" id="CP039355">
    <property type="protein sequence ID" value="QCE14330.1"/>
    <property type="molecule type" value="Genomic_DNA"/>
</dbReference>
<dbReference type="AlphaFoldDB" id="A0A4D6NKN0"/>